<name>Q50112_MYCLR</name>
<proteinExistence type="predicted"/>
<dbReference type="AlphaFoldDB" id="Q50112"/>
<dbReference type="EMBL" id="U15184">
    <property type="protein sequence ID" value="AAA63058.1"/>
    <property type="molecule type" value="Genomic_DNA"/>
</dbReference>
<protein>
    <submittedName>
        <fullName evidence="1">U650t</fullName>
    </submittedName>
</protein>
<reference evidence="1" key="1">
    <citation type="submission" date="1994-09" db="EMBL/GenBank/DDBJ databases">
        <authorList>
            <person name="Robison K."/>
        </authorList>
    </citation>
    <scope>NUCLEOTIDE SEQUENCE</scope>
</reference>
<accession>Q50112</accession>
<reference evidence="1" key="2">
    <citation type="submission" date="1995-04" db="EMBL/GenBank/DDBJ databases">
        <authorList>
            <person name="Smith D.R."/>
        </authorList>
    </citation>
    <scope>NUCLEOTIDE SEQUENCE</scope>
</reference>
<organism evidence="1">
    <name type="scientific">Mycobacterium leprae</name>
    <dbReference type="NCBI Taxonomy" id="1769"/>
    <lineage>
        <taxon>Bacteria</taxon>
        <taxon>Bacillati</taxon>
        <taxon>Actinomycetota</taxon>
        <taxon>Actinomycetes</taxon>
        <taxon>Mycobacteriales</taxon>
        <taxon>Mycobacteriaceae</taxon>
        <taxon>Mycobacterium</taxon>
    </lineage>
</organism>
<evidence type="ECO:0000313" key="1">
    <source>
        <dbReference type="EMBL" id="AAA63058.1"/>
    </source>
</evidence>
<sequence length="86" mass="9895">MAAAPATTISIRGLEYSRFATLLFDLLTPDEERDRANVFDVELLERRLSRYHRLARQPDTATLLVRLLRCEHRGRCCAGRRGRSPP</sequence>